<evidence type="ECO:0000256" key="1">
    <source>
        <dbReference type="SAM" id="MobiDB-lite"/>
    </source>
</evidence>
<dbReference type="eggNOG" id="COG2976">
    <property type="taxonomic scope" value="Bacteria"/>
</dbReference>
<dbReference type="InterPro" id="IPR025101">
    <property type="entry name" value="DUF4012"/>
</dbReference>
<name>H5U6B6_9ACTN</name>
<keyword evidence="2" id="KW-1133">Transmembrane helix</keyword>
<sequence>MGVLQGAELAVPNVDDQSTVTEYSDHSAFGPADGRDPSDTPTRSRRRRRLYLVGGLMAFAFVICAYLAYLVFDVKSNVEDARSHGTSAKAAILDGDAALAQSEARSAAVAADAARDSSNDPVWKAFAAIPGLGSPFTSVKQMTSSVSDLASQVLVPSAALAETISPSKLRGPDNTLALQPLEVAQPKLAEIATNAERINQGAQQISDSWPSQVSDARKQLTSQIAETARFLRGTETAALIAPSMLGFDGPRHYFVAMQTPSQARATGGLVGGFAVMSAEKGHVTTPQLGQNLDMSEPTTPQLDLGPDYNRLYAWTRSYLDVRNSNYSPNFPDAARIWIANWRGQTGQQLDGALALDPIALSYVLKVTGPVTLADGEKITADNVVPITLSTSYLRFADDNDARKHYLQEISKAVIGQISTESGNTGALLEALGRGVHERRIMVYSDHKNEQQVLEATALGHQISNTSAPYMNVTMTNISANKTDYYLKREIAYASGVCSGATRESTATVRLTNTLHDTTLPDYVIGTRMKRQTRFPQGTNYTSAQFTLTRGATVQHVIIDGKETPFTVGTLLGHPVVFAQVPIPPGMSAEVKVVFSEPTSAHGEALVPVQPLVDNPVPRVDVPVCGPRS</sequence>
<feature type="region of interest" description="Disordered" evidence="1">
    <location>
        <begin position="20"/>
        <end position="44"/>
    </location>
</feature>
<dbReference type="Proteomes" id="UP000005845">
    <property type="component" value="Unassembled WGS sequence"/>
</dbReference>
<protein>
    <recommendedName>
        <fullName evidence="5">DUF4012 domain-containing protein</fullName>
    </recommendedName>
</protein>
<keyword evidence="4" id="KW-1185">Reference proteome</keyword>
<proteinExistence type="predicted"/>
<evidence type="ECO:0008006" key="5">
    <source>
        <dbReference type="Google" id="ProtNLM"/>
    </source>
</evidence>
<feature type="transmembrane region" description="Helical" evidence="2">
    <location>
        <begin position="50"/>
        <end position="72"/>
    </location>
</feature>
<keyword evidence="2" id="KW-0472">Membrane</keyword>
<accession>H5U6B6</accession>
<dbReference type="Pfam" id="PF13196">
    <property type="entry name" value="DUF4012"/>
    <property type="match status" value="1"/>
</dbReference>
<evidence type="ECO:0000313" key="4">
    <source>
        <dbReference type="Proteomes" id="UP000005845"/>
    </source>
</evidence>
<evidence type="ECO:0000256" key="2">
    <source>
        <dbReference type="SAM" id="Phobius"/>
    </source>
</evidence>
<keyword evidence="2" id="KW-0812">Transmembrane</keyword>
<gene>
    <name evidence="3" type="ORF">GOSPT_125_00410</name>
</gene>
<dbReference type="AlphaFoldDB" id="H5U6B6"/>
<comment type="caution">
    <text evidence="3">The sequence shown here is derived from an EMBL/GenBank/DDBJ whole genome shotgun (WGS) entry which is preliminary data.</text>
</comment>
<organism evidence="3 4">
    <name type="scientific">Gordonia sputi NBRC 100414</name>
    <dbReference type="NCBI Taxonomy" id="1089453"/>
    <lineage>
        <taxon>Bacteria</taxon>
        <taxon>Bacillati</taxon>
        <taxon>Actinomycetota</taxon>
        <taxon>Actinomycetes</taxon>
        <taxon>Mycobacteriales</taxon>
        <taxon>Gordoniaceae</taxon>
        <taxon>Gordonia</taxon>
    </lineage>
</organism>
<reference evidence="3 4" key="1">
    <citation type="submission" date="2012-02" db="EMBL/GenBank/DDBJ databases">
        <title>Whole genome shotgun sequence of Gordonia sputi NBRC 100414.</title>
        <authorList>
            <person name="Yoshida I."/>
            <person name="Hosoyama A."/>
            <person name="Tsuchikane K."/>
            <person name="Katsumata H."/>
            <person name="Yamazaki S."/>
            <person name="Fujita N."/>
        </authorList>
    </citation>
    <scope>NUCLEOTIDE SEQUENCE [LARGE SCALE GENOMIC DNA]</scope>
    <source>
        <strain evidence="3 4">NBRC 100414</strain>
    </source>
</reference>
<dbReference type="EMBL" id="BAFC01000123">
    <property type="protein sequence ID" value="GAB41274.1"/>
    <property type="molecule type" value="Genomic_DNA"/>
</dbReference>
<evidence type="ECO:0000313" key="3">
    <source>
        <dbReference type="EMBL" id="GAB41274.1"/>
    </source>
</evidence>